<evidence type="ECO:0000256" key="1">
    <source>
        <dbReference type="SAM" id="MobiDB-lite"/>
    </source>
</evidence>
<dbReference type="AlphaFoldDB" id="B0D1X8"/>
<dbReference type="EMBL" id="DS547095">
    <property type="protein sequence ID" value="EDR12069.1"/>
    <property type="molecule type" value="Genomic_DNA"/>
</dbReference>
<gene>
    <name evidence="2" type="ORF">LACBIDRAFT_324473</name>
</gene>
<proteinExistence type="predicted"/>
<feature type="region of interest" description="Disordered" evidence="1">
    <location>
        <begin position="1"/>
        <end position="118"/>
    </location>
</feature>
<dbReference type="InParanoid" id="B0D1X8"/>
<protein>
    <submittedName>
        <fullName evidence="2">Predicted protein</fullName>
    </submittedName>
</protein>
<evidence type="ECO:0000313" key="3">
    <source>
        <dbReference type="Proteomes" id="UP000001194"/>
    </source>
</evidence>
<dbReference type="RefSeq" id="XP_001877966.1">
    <property type="nucleotide sequence ID" value="XM_001877931.1"/>
</dbReference>
<name>B0D1X8_LACBS</name>
<feature type="compositionally biased region" description="Low complexity" evidence="1">
    <location>
        <begin position="46"/>
        <end position="57"/>
    </location>
</feature>
<accession>B0D1X8</accession>
<dbReference type="GeneID" id="6073150"/>
<evidence type="ECO:0000313" key="2">
    <source>
        <dbReference type="EMBL" id="EDR12069.1"/>
    </source>
</evidence>
<reference evidence="2 3" key="1">
    <citation type="journal article" date="2008" name="Nature">
        <title>The genome of Laccaria bicolor provides insights into mycorrhizal symbiosis.</title>
        <authorList>
            <person name="Martin F."/>
            <person name="Aerts A."/>
            <person name="Ahren D."/>
            <person name="Brun A."/>
            <person name="Danchin E.G.J."/>
            <person name="Duchaussoy F."/>
            <person name="Gibon J."/>
            <person name="Kohler A."/>
            <person name="Lindquist E."/>
            <person name="Pereda V."/>
            <person name="Salamov A."/>
            <person name="Shapiro H.J."/>
            <person name="Wuyts J."/>
            <person name="Blaudez D."/>
            <person name="Buee M."/>
            <person name="Brokstein P."/>
            <person name="Canbaeck B."/>
            <person name="Cohen D."/>
            <person name="Courty P.E."/>
            <person name="Coutinho P.M."/>
            <person name="Delaruelle C."/>
            <person name="Detter J.C."/>
            <person name="Deveau A."/>
            <person name="DiFazio S."/>
            <person name="Duplessis S."/>
            <person name="Fraissinet-Tachet L."/>
            <person name="Lucic E."/>
            <person name="Frey-Klett P."/>
            <person name="Fourrey C."/>
            <person name="Feussner I."/>
            <person name="Gay G."/>
            <person name="Grimwood J."/>
            <person name="Hoegger P.J."/>
            <person name="Jain P."/>
            <person name="Kilaru S."/>
            <person name="Labbe J."/>
            <person name="Lin Y.C."/>
            <person name="Legue V."/>
            <person name="Le Tacon F."/>
            <person name="Marmeisse R."/>
            <person name="Melayah D."/>
            <person name="Montanini B."/>
            <person name="Muratet M."/>
            <person name="Nehls U."/>
            <person name="Niculita-Hirzel H."/>
            <person name="Oudot-Le Secq M.P."/>
            <person name="Peter M."/>
            <person name="Quesneville H."/>
            <person name="Rajashekar B."/>
            <person name="Reich M."/>
            <person name="Rouhier N."/>
            <person name="Schmutz J."/>
            <person name="Yin T."/>
            <person name="Chalot M."/>
            <person name="Henrissat B."/>
            <person name="Kuees U."/>
            <person name="Lucas S."/>
            <person name="Van de Peer Y."/>
            <person name="Podila G.K."/>
            <person name="Polle A."/>
            <person name="Pukkila P.J."/>
            <person name="Richardson P.M."/>
            <person name="Rouze P."/>
            <person name="Sanders I.R."/>
            <person name="Stajich J.E."/>
            <person name="Tunlid A."/>
            <person name="Tuskan G."/>
            <person name="Grigoriev I.V."/>
        </authorList>
    </citation>
    <scope>NUCLEOTIDE SEQUENCE [LARGE SCALE GENOMIC DNA]</scope>
    <source>
        <strain evidence="3">S238N-H82 / ATCC MYA-4686</strain>
    </source>
</reference>
<dbReference type="KEGG" id="lbc:LACBIDRAFT_324473"/>
<dbReference type="Proteomes" id="UP000001194">
    <property type="component" value="Unassembled WGS sequence"/>
</dbReference>
<organism evidence="3">
    <name type="scientific">Laccaria bicolor (strain S238N-H82 / ATCC MYA-4686)</name>
    <name type="common">Bicoloured deceiver</name>
    <name type="synonym">Laccaria laccata var. bicolor</name>
    <dbReference type="NCBI Taxonomy" id="486041"/>
    <lineage>
        <taxon>Eukaryota</taxon>
        <taxon>Fungi</taxon>
        <taxon>Dikarya</taxon>
        <taxon>Basidiomycota</taxon>
        <taxon>Agaricomycotina</taxon>
        <taxon>Agaricomycetes</taxon>
        <taxon>Agaricomycetidae</taxon>
        <taxon>Agaricales</taxon>
        <taxon>Agaricineae</taxon>
        <taxon>Hydnangiaceae</taxon>
        <taxon>Laccaria</taxon>
    </lineage>
</organism>
<keyword evidence="3" id="KW-1185">Reference proteome</keyword>
<sequence>MVSCGHHRPQTSSTTNNDHINNAATPRQQANKPRQGRGDENGPRGTTTTTMTTPTNHDTPHDINGRPRQTPTDAHRTTTTPADDHVNAPPPQRTTTTPADDHINAPPPRQWTMTTPTDTHVNARRRAPADGKPRCHVAVSDVATKLRTTMTTLSFVVHTKPPRHHTTTTSALSLPLPCPSLPFPAPLPCPSPFPCTPIPLPCPSPFPCTPFSLPPFLSVPPHFLVPTSFPHFIVSAPFLFPAPFPVPPHFLVPAPYPSPSLICTK</sequence>
<dbReference type="HOGENOM" id="CLU_1049966_0_0_1"/>
<feature type="compositionally biased region" description="Polar residues" evidence="1">
    <location>
        <begin position="10"/>
        <end position="32"/>
    </location>
</feature>